<keyword evidence="2" id="KW-1185">Reference proteome</keyword>
<dbReference type="EMBL" id="AAOW01000007">
    <property type="protein sequence ID" value="EAR61566.1"/>
    <property type="molecule type" value="Genomic_DNA"/>
</dbReference>
<accession>A0A7U8C846</accession>
<reference evidence="1 2" key="1">
    <citation type="submission" date="2006-02" db="EMBL/GenBank/DDBJ databases">
        <authorList>
            <person name="Pinhassi J."/>
            <person name="Pedros-Alio C."/>
            <person name="Ferriera S."/>
            <person name="Johnson J."/>
            <person name="Kravitz S."/>
            <person name="Halpern A."/>
            <person name="Remington K."/>
            <person name="Beeson K."/>
            <person name="Tran B."/>
            <person name="Rogers Y.-H."/>
            <person name="Friedman R."/>
            <person name="Venter J.C."/>
        </authorList>
    </citation>
    <scope>NUCLEOTIDE SEQUENCE [LARGE SCALE GENOMIC DNA]</scope>
    <source>
        <strain evidence="1 2">MED92</strain>
    </source>
</reference>
<protein>
    <submittedName>
        <fullName evidence="1">Uncharacterized protein</fullName>
    </submittedName>
</protein>
<organism evidence="1 2">
    <name type="scientific">Neptuniibacter caesariensis</name>
    <dbReference type="NCBI Taxonomy" id="207954"/>
    <lineage>
        <taxon>Bacteria</taxon>
        <taxon>Pseudomonadati</taxon>
        <taxon>Pseudomonadota</taxon>
        <taxon>Gammaproteobacteria</taxon>
        <taxon>Oceanospirillales</taxon>
        <taxon>Oceanospirillaceae</taxon>
        <taxon>Neptuniibacter</taxon>
    </lineage>
</organism>
<proteinExistence type="predicted"/>
<dbReference type="InterPro" id="IPR018772">
    <property type="entry name" value="Transcription_activator_HlyU"/>
</dbReference>
<name>A0A7U8C846_NEPCE</name>
<evidence type="ECO:0000313" key="2">
    <source>
        <dbReference type="Proteomes" id="UP000002171"/>
    </source>
</evidence>
<sequence length="85" mass="9426">MGLLSSITSLFSPLPEGAIRYKGYTITAAPEEDFGRFRINAVISKKGRQRNYTVVDRIADRETCVELTHKKAKGLIDQKGDLVLG</sequence>
<dbReference type="Proteomes" id="UP000002171">
    <property type="component" value="Unassembled WGS sequence"/>
</dbReference>
<dbReference type="AlphaFoldDB" id="A0A7U8C846"/>
<comment type="caution">
    <text evidence="1">The sequence shown here is derived from an EMBL/GenBank/DDBJ whole genome shotgun (WGS) entry which is preliminary data.</text>
</comment>
<dbReference type="RefSeq" id="WP_007020287.1">
    <property type="nucleotide sequence ID" value="NZ_CH724125.1"/>
</dbReference>
<gene>
    <name evidence="1" type="ORF">MED92_12966</name>
</gene>
<dbReference type="Pfam" id="PF10115">
    <property type="entry name" value="HlyU"/>
    <property type="match status" value="1"/>
</dbReference>
<dbReference type="OrthoDB" id="9800971at2"/>
<evidence type="ECO:0000313" key="1">
    <source>
        <dbReference type="EMBL" id="EAR61566.1"/>
    </source>
</evidence>